<organism evidence="8 9">
    <name type="scientific">Viridothelium virens</name>
    <name type="common">Speckled blister lichen</name>
    <name type="synonym">Trypethelium virens</name>
    <dbReference type="NCBI Taxonomy" id="1048519"/>
    <lineage>
        <taxon>Eukaryota</taxon>
        <taxon>Fungi</taxon>
        <taxon>Dikarya</taxon>
        <taxon>Ascomycota</taxon>
        <taxon>Pezizomycotina</taxon>
        <taxon>Dothideomycetes</taxon>
        <taxon>Dothideomycetes incertae sedis</taxon>
        <taxon>Trypetheliales</taxon>
        <taxon>Trypetheliaceae</taxon>
        <taxon>Viridothelium</taxon>
    </lineage>
</organism>
<dbReference type="GO" id="GO:0005886">
    <property type="term" value="C:plasma membrane"/>
    <property type="evidence" value="ECO:0007669"/>
    <property type="project" value="TreeGrafter"/>
</dbReference>
<evidence type="ECO:0000256" key="3">
    <source>
        <dbReference type="ARBA" id="ARBA00022989"/>
    </source>
</evidence>
<dbReference type="PROSITE" id="PS50850">
    <property type="entry name" value="MFS"/>
    <property type="match status" value="1"/>
</dbReference>
<dbReference type="InterPro" id="IPR020846">
    <property type="entry name" value="MFS_dom"/>
</dbReference>
<feature type="transmembrane region" description="Helical" evidence="6">
    <location>
        <begin position="67"/>
        <end position="96"/>
    </location>
</feature>
<keyword evidence="2 6" id="KW-0812">Transmembrane</keyword>
<dbReference type="InterPro" id="IPR036259">
    <property type="entry name" value="MFS_trans_sf"/>
</dbReference>
<feature type="transmembrane region" description="Helical" evidence="6">
    <location>
        <begin position="338"/>
        <end position="358"/>
    </location>
</feature>
<keyword evidence="4 6" id="KW-0472">Membrane</keyword>
<gene>
    <name evidence="8" type="ORF">EV356DRAFT_444535</name>
</gene>
<evidence type="ECO:0000313" key="8">
    <source>
        <dbReference type="EMBL" id="KAF2235832.1"/>
    </source>
</evidence>
<feature type="transmembrane region" description="Helical" evidence="6">
    <location>
        <begin position="108"/>
        <end position="126"/>
    </location>
</feature>
<feature type="domain" description="Major facilitator superfamily (MFS) profile" evidence="7">
    <location>
        <begin position="69"/>
        <end position="543"/>
    </location>
</feature>
<comment type="subcellular location">
    <subcellularLocation>
        <location evidence="1">Membrane</location>
        <topology evidence="1">Multi-pass membrane protein</topology>
    </subcellularLocation>
</comment>
<feature type="transmembrane region" description="Helical" evidence="6">
    <location>
        <begin position="378"/>
        <end position="399"/>
    </location>
</feature>
<feature type="transmembrane region" description="Helical" evidence="6">
    <location>
        <begin position="226"/>
        <end position="245"/>
    </location>
</feature>
<dbReference type="EMBL" id="ML991789">
    <property type="protein sequence ID" value="KAF2235832.1"/>
    <property type="molecule type" value="Genomic_DNA"/>
</dbReference>
<evidence type="ECO:0000256" key="1">
    <source>
        <dbReference type="ARBA" id="ARBA00004141"/>
    </source>
</evidence>
<feature type="region of interest" description="Disordered" evidence="5">
    <location>
        <begin position="256"/>
        <end position="282"/>
    </location>
</feature>
<dbReference type="SUPFAM" id="SSF103473">
    <property type="entry name" value="MFS general substrate transporter"/>
    <property type="match status" value="1"/>
</dbReference>
<evidence type="ECO:0000313" key="9">
    <source>
        <dbReference type="Proteomes" id="UP000800092"/>
    </source>
</evidence>
<dbReference type="AlphaFoldDB" id="A0A6A6HCW7"/>
<evidence type="ECO:0000256" key="4">
    <source>
        <dbReference type="ARBA" id="ARBA00023136"/>
    </source>
</evidence>
<proteinExistence type="predicted"/>
<feature type="transmembrane region" description="Helical" evidence="6">
    <location>
        <begin position="451"/>
        <end position="475"/>
    </location>
</feature>
<evidence type="ECO:0000256" key="2">
    <source>
        <dbReference type="ARBA" id="ARBA00022692"/>
    </source>
</evidence>
<feature type="transmembrane region" description="Helical" evidence="6">
    <location>
        <begin position="420"/>
        <end position="439"/>
    </location>
</feature>
<evidence type="ECO:0000256" key="5">
    <source>
        <dbReference type="SAM" id="MobiDB-lite"/>
    </source>
</evidence>
<sequence>MVGYKYAFSLSKEEVKEALPPGTDKLVDHALERTKSGREAGEDRIVLVPRPSADPADPLNWPLWRKFAILACMSLYSFTINFASASLSSAIPFMIMAFPPKPTSVSNLTHLLSVNVLMQGASNLWWVPLANIFGRRTVNLTALLMFTLCSVWCAEAKTFTSLLVARIFQGIGMAPADCVAPDVVGEVFFIHQRGRAMAIYTVFLSLGSLVGALTGSYIAATRGWRWTQWVNTILAGSVLILCFFFQPETLYGKRQEASKHSTTRKTARPVESPSTSLTVDEKDHQVSRVEEAPYVGESSTSYAPFTFKRSLRIGVYRGNNIVGKFLGPVLTLRYPGTWLVMLQYGGLVGGIVTISAIGPQLVAGPPYLWGQNAGAIDSGGIIGTVLGAIYAYFVTDWSIKRQAARDARGGGRGYAEPESRLLTMIPSLFVATTGLWVFGFSAQYPGGKNWVGLQFGLGMLAFGLMQVPSVGFNYIIEAYNAVSGDCFVMITTLRAIISFAWTFFVSSWIQDRGPAEPFGIFGMLLGIFSLLTVPMWYYGKRTRIATAKWLPAEVDH</sequence>
<name>A0A6A6HCW7_VIRVR</name>
<dbReference type="Gene3D" id="1.20.1250.20">
    <property type="entry name" value="MFS general substrate transporter like domains"/>
    <property type="match status" value="1"/>
</dbReference>
<dbReference type="InterPro" id="IPR011701">
    <property type="entry name" value="MFS"/>
</dbReference>
<feature type="transmembrane region" description="Helical" evidence="6">
    <location>
        <begin position="518"/>
        <end position="538"/>
    </location>
</feature>
<keyword evidence="3 6" id="KW-1133">Transmembrane helix</keyword>
<dbReference type="OrthoDB" id="2533084at2759"/>
<feature type="transmembrane region" description="Helical" evidence="6">
    <location>
        <begin position="487"/>
        <end position="506"/>
    </location>
</feature>
<dbReference type="PANTHER" id="PTHR23502:SF181">
    <property type="entry name" value="MAJOR FACILITATOR SUPERFAMILY (MFS) PROFILE DOMAIN-CONTAINING PROTEIN"/>
    <property type="match status" value="1"/>
</dbReference>
<reference evidence="8" key="1">
    <citation type="journal article" date="2020" name="Stud. Mycol.">
        <title>101 Dothideomycetes genomes: a test case for predicting lifestyles and emergence of pathogens.</title>
        <authorList>
            <person name="Haridas S."/>
            <person name="Albert R."/>
            <person name="Binder M."/>
            <person name="Bloem J."/>
            <person name="Labutti K."/>
            <person name="Salamov A."/>
            <person name="Andreopoulos B."/>
            <person name="Baker S."/>
            <person name="Barry K."/>
            <person name="Bills G."/>
            <person name="Bluhm B."/>
            <person name="Cannon C."/>
            <person name="Castanera R."/>
            <person name="Culley D."/>
            <person name="Daum C."/>
            <person name="Ezra D."/>
            <person name="Gonzalez J."/>
            <person name="Henrissat B."/>
            <person name="Kuo A."/>
            <person name="Liang C."/>
            <person name="Lipzen A."/>
            <person name="Lutzoni F."/>
            <person name="Magnuson J."/>
            <person name="Mondo S."/>
            <person name="Nolan M."/>
            <person name="Ohm R."/>
            <person name="Pangilinan J."/>
            <person name="Park H.-J."/>
            <person name="Ramirez L."/>
            <person name="Alfaro M."/>
            <person name="Sun H."/>
            <person name="Tritt A."/>
            <person name="Yoshinaga Y."/>
            <person name="Zwiers L.-H."/>
            <person name="Turgeon B."/>
            <person name="Goodwin S."/>
            <person name="Spatafora J."/>
            <person name="Crous P."/>
            <person name="Grigoriev I."/>
        </authorList>
    </citation>
    <scope>NUCLEOTIDE SEQUENCE</scope>
    <source>
        <strain evidence="8">Tuck. ex Michener</strain>
    </source>
</reference>
<feature type="transmembrane region" description="Helical" evidence="6">
    <location>
        <begin position="198"/>
        <end position="220"/>
    </location>
</feature>
<accession>A0A6A6HCW7</accession>
<protein>
    <submittedName>
        <fullName evidence="8">MFS general substrate transporter</fullName>
    </submittedName>
</protein>
<keyword evidence="9" id="KW-1185">Reference proteome</keyword>
<evidence type="ECO:0000256" key="6">
    <source>
        <dbReference type="SAM" id="Phobius"/>
    </source>
</evidence>
<dbReference type="Proteomes" id="UP000800092">
    <property type="component" value="Unassembled WGS sequence"/>
</dbReference>
<dbReference type="GO" id="GO:0022857">
    <property type="term" value="F:transmembrane transporter activity"/>
    <property type="evidence" value="ECO:0007669"/>
    <property type="project" value="InterPro"/>
</dbReference>
<dbReference type="Pfam" id="PF07690">
    <property type="entry name" value="MFS_1"/>
    <property type="match status" value="1"/>
</dbReference>
<evidence type="ECO:0000259" key="7">
    <source>
        <dbReference type="PROSITE" id="PS50850"/>
    </source>
</evidence>
<dbReference type="PANTHER" id="PTHR23502">
    <property type="entry name" value="MAJOR FACILITATOR SUPERFAMILY"/>
    <property type="match status" value="1"/>
</dbReference>